<comment type="caution">
    <text evidence="1">The sequence shown here is derived from an EMBL/GenBank/DDBJ whole genome shotgun (WGS) entry which is preliminary data.</text>
</comment>
<keyword evidence="2" id="KW-1185">Reference proteome</keyword>
<organism evidence="1 2">
    <name type="scientific">Colocasia esculenta</name>
    <name type="common">Wild taro</name>
    <name type="synonym">Arum esculentum</name>
    <dbReference type="NCBI Taxonomy" id="4460"/>
    <lineage>
        <taxon>Eukaryota</taxon>
        <taxon>Viridiplantae</taxon>
        <taxon>Streptophyta</taxon>
        <taxon>Embryophyta</taxon>
        <taxon>Tracheophyta</taxon>
        <taxon>Spermatophyta</taxon>
        <taxon>Magnoliopsida</taxon>
        <taxon>Liliopsida</taxon>
        <taxon>Araceae</taxon>
        <taxon>Aroideae</taxon>
        <taxon>Colocasieae</taxon>
        <taxon>Colocasia</taxon>
    </lineage>
</organism>
<reference evidence="1" key="1">
    <citation type="submission" date="2017-07" db="EMBL/GenBank/DDBJ databases">
        <title>Taro Niue Genome Assembly and Annotation.</title>
        <authorList>
            <person name="Atibalentja N."/>
            <person name="Keating K."/>
            <person name="Fields C.J."/>
        </authorList>
    </citation>
    <scope>NUCLEOTIDE SEQUENCE</scope>
    <source>
        <strain evidence="1">Niue_2</strain>
        <tissue evidence="1">Leaf</tissue>
    </source>
</reference>
<accession>A0A843WFE0</accession>
<gene>
    <name evidence="1" type="ORF">Taro_037138</name>
</gene>
<evidence type="ECO:0000313" key="1">
    <source>
        <dbReference type="EMBL" id="MQM04341.1"/>
    </source>
</evidence>
<dbReference type="EMBL" id="NMUH01003198">
    <property type="protein sequence ID" value="MQM04341.1"/>
    <property type="molecule type" value="Genomic_DNA"/>
</dbReference>
<protein>
    <submittedName>
        <fullName evidence="1">Uncharacterized protein</fullName>
    </submittedName>
</protein>
<dbReference type="Proteomes" id="UP000652761">
    <property type="component" value="Unassembled WGS sequence"/>
</dbReference>
<evidence type="ECO:0000313" key="2">
    <source>
        <dbReference type="Proteomes" id="UP000652761"/>
    </source>
</evidence>
<dbReference type="AlphaFoldDB" id="A0A843WFE0"/>
<sequence length="86" mass="9689">MRRIEKKKNLSSYVCLRKWSLCLGAKPLDENPQGGPCEREGVKPTLPPPIPLSGVMVAWTGLEHFRLGRFDPPPPANEPEDFVETY</sequence>
<name>A0A843WFE0_COLES</name>
<proteinExistence type="predicted"/>
<dbReference type="OrthoDB" id="1725126at2759"/>